<dbReference type="InterPro" id="IPR011990">
    <property type="entry name" value="TPR-like_helical_dom_sf"/>
</dbReference>
<comment type="caution">
    <text evidence="2">The sequence shown here is derived from an EMBL/GenBank/DDBJ whole genome shotgun (WGS) entry which is preliminary data.</text>
</comment>
<dbReference type="Gene3D" id="1.25.40.10">
    <property type="entry name" value="Tetratricopeptide repeat domain"/>
    <property type="match status" value="1"/>
</dbReference>
<accession>A0AAI8YG31</accession>
<reference evidence="2" key="1">
    <citation type="submission" date="2023-10" db="EMBL/GenBank/DDBJ databases">
        <authorList>
            <person name="Hackl T."/>
        </authorList>
    </citation>
    <scope>NUCLEOTIDE SEQUENCE</scope>
</reference>
<evidence type="ECO:0000313" key="2">
    <source>
        <dbReference type="EMBL" id="CAJ2505983.1"/>
    </source>
</evidence>
<protein>
    <submittedName>
        <fullName evidence="2">Uu.00g001130.m01.CDS01</fullName>
    </submittedName>
</protein>
<dbReference type="SUPFAM" id="SSF81901">
    <property type="entry name" value="HCP-like"/>
    <property type="match status" value="1"/>
</dbReference>
<dbReference type="EMBL" id="CAUWAG010000008">
    <property type="protein sequence ID" value="CAJ2505983.1"/>
    <property type="molecule type" value="Genomic_DNA"/>
</dbReference>
<keyword evidence="3" id="KW-1185">Reference proteome</keyword>
<name>A0AAI8YG31_9PEZI</name>
<gene>
    <name evidence="2" type="ORF">KHLLAP_LOCUS6451</name>
</gene>
<evidence type="ECO:0000313" key="3">
    <source>
        <dbReference type="Proteomes" id="UP001295740"/>
    </source>
</evidence>
<proteinExistence type="predicted"/>
<dbReference type="AlphaFoldDB" id="A0AAI8YG31"/>
<dbReference type="Proteomes" id="UP001295740">
    <property type="component" value="Unassembled WGS sequence"/>
</dbReference>
<sequence length="394" mass="43900">MSQRYTCTRCMRQLSQLPRGQRTPSNVFQRHIPAVPSIRSTASHLHTSPARPAKVRGTTRESFAKARFSRTDVPPREFWAAQARPPLVADLTADECQRAAHQYADLALEDAADWRQKRLKPANADGNADGKDSSQYVSYYTLHYIATMITLGPRGPAWHLATHIFHTLTQLGYEPSVLTLARLGLRTGNLHLPHFRPAVDALDRSLRSRRGSADACTLKAMMCMAQETREGDDEALRWFRKAFDTHNSLVNSSTSSNTDLSANSDDQDAKTVDRVLPQHWQWQTSFALGTAAIRARRGETDKARELYRFAARDLDNAKGCYELAQLLDDAAGDHPERRELLEKAAVSGVDAACRELGVLERERAAAGLGSRKEREEARVLAEEWAAIAGDRAAL</sequence>
<organism evidence="2 3">
    <name type="scientific">Anthostomella pinea</name>
    <dbReference type="NCBI Taxonomy" id="933095"/>
    <lineage>
        <taxon>Eukaryota</taxon>
        <taxon>Fungi</taxon>
        <taxon>Dikarya</taxon>
        <taxon>Ascomycota</taxon>
        <taxon>Pezizomycotina</taxon>
        <taxon>Sordariomycetes</taxon>
        <taxon>Xylariomycetidae</taxon>
        <taxon>Xylariales</taxon>
        <taxon>Xylariaceae</taxon>
        <taxon>Anthostomella</taxon>
    </lineage>
</organism>
<feature type="region of interest" description="Disordered" evidence="1">
    <location>
        <begin position="38"/>
        <end position="61"/>
    </location>
</feature>
<evidence type="ECO:0000256" key="1">
    <source>
        <dbReference type="SAM" id="MobiDB-lite"/>
    </source>
</evidence>